<evidence type="ECO:0000256" key="1">
    <source>
        <dbReference type="SAM" id="MobiDB-lite"/>
    </source>
</evidence>
<feature type="region of interest" description="Disordered" evidence="1">
    <location>
        <begin position="210"/>
        <end position="294"/>
    </location>
</feature>
<feature type="compositionally biased region" description="Pro residues" evidence="1">
    <location>
        <begin position="146"/>
        <end position="157"/>
    </location>
</feature>
<name>A0A8S9KJR1_BRACR</name>
<organism evidence="2">
    <name type="scientific">Brassica cretica</name>
    <name type="common">Mustard</name>
    <dbReference type="NCBI Taxonomy" id="69181"/>
    <lineage>
        <taxon>Eukaryota</taxon>
        <taxon>Viridiplantae</taxon>
        <taxon>Streptophyta</taxon>
        <taxon>Embryophyta</taxon>
        <taxon>Tracheophyta</taxon>
        <taxon>Spermatophyta</taxon>
        <taxon>Magnoliopsida</taxon>
        <taxon>eudicotyledons</taxon>
        <taxon>Gunneridae</taxon>
        <taxon>Pentapetalae</taxon>
        <taxon>rosids</taxon>
        <taxon>malvids</taxon>
        <taxon>Brassicales</taxon>
        <taxon>Brassicaceae</taxon>
        <taxon>Brassiceae</taxon>
        <taxon>Brassica</taxon>
    </lineage>
</organism>
<feature type="compositionally biased region" description="Polar residues" evidence="1">
    <location>
        <begin position="75"/>
        <end position="95"/>
    </location>
</feature>
<proteinExistence type="predicted"/>
<reference evidence="2" key="1">
    <citation type="submission" date="2019-12" db="EMBL/GenBank/DDBJ databases">
        <title>Genome sequencing and annotation of Brassica cretica.</title>
        <authorList>
            <person name="Studholme D.J."/>
            <person name="Sarris P.F."/>
        </authorList>
    </citation>
    <scope>NUCLEOTIDE SEQUENCE</scope>
    <source>
        <strain evidence="2">PFS-102/07</strain>
        <tissue evidence="2">Leaf</tissue>
    </source>
</reference>
<comment type="caution">
    <text evidence="2">The sequence shown here is derived from an EMBL/GenBank/DDBJ whole genome shotgun (WGS) entry which is preliminary data.</text>
</comment>
<dbReference type="Pfam" id="PF13507">
    <property type="entry name" value="GATase_5"/>
    <property type="match status" value="1"/>
</dbReference>
<dbReference type="AlphaFoldDB" id="A0A8S9KJR1"/>
<dbReference type="SUPFAM" id="SSF52317">
    <property type="entry name" value="Class I glutamine amidotransferase-like"/>
    <property type="match status" value="1"/>
</dbReference>
<accession>A0A8S9KJR1</accession>
<evidence type="ECO:0000313" key="2">
    <source>
        <dbReference type="EMBL" id="KAF2595490.1"/>
    </source>
</evidence>
<dbReference type="EMBL" id="QGKY02000164">
    <property type="protein sequence ID" value="KAF2595490.1"/>
    <property type="molecule type" value="Genomic_DNA"/>
</dbReference>
<feature type="compositionally biased region" description="Basic and acidic residues" evidence="1">
    <location>
        <begin position="170"/>
        <end position="179"/>
    </location>
</feature>
<feature type="region of interest" description="Disordered" evidence="1">
    <location>
        <begin position="142"/>
        <end position="179"/>
    </location>
</feature>
<sequence length="314" mass="34715">FYAAGFEPWDVTVSDLLAGAITLDQFRGIVFVGGFSYADVLDSAKGWAASIRFNSPLLSQFQDFYKRPDTFSLNNQSPPTQIMERSTNDTTSTPTYRIPSHVFETTTSTAPLEWSTLSNESLFSIRMGNNSFTEIDYFKSGELTFPQPPSPRTPHMPSPRHHTNQAGVAEEAKTPVDVGKKAAETDKAYRASKDEEQKAAASIREVIMANEASNKDNNNNKNNKLDRSVSRRSEDLSVKSFAFQKLGNADKGGLQGSTPQKRRTSQPESPKSSSEADEGDEAQKPLTPKAEADRACNRNPRWLSCFPCCTTFCV</sequence>
<dbReference type="PANTHER" id="PTHR33673">
    <property type="entry name" value="SUPPRESSOR SRP40-LIKE PROTEIN"/>
    <property type="match status" value="1"/>
</dbReference>
<dbReference type="PANTHER" id="PTHR33673:SF41">
    <property type="entry name" value="HOMEOBOX-LIKE PROTEIN"/>
    <property type="match status" value="1"/>
</dbReference>
<gene>
    <name evidence="2" type="ORF">F2Q70_00044597</name>
</gene>
<feature type="region of interest" description="Disordered" evidence="1">
    <location>
        <begin position="75"/>
        <end position="96"/>
    </location>
</feature>
<protein>
    <submittedName>
        <fullName evidence="2">Uncharacterized protein</fullName>
    </submittedName>
</protein>
<dbReference type="SMART" id="SM01211">
    <property type="entry name" value="GATase_5"/>
    <property type="match status" value="1"/>
</dbReference>
<dbReference type="Gene3D" id="3.40.50.880">
    <property type="match status" value="1"/>
</dbReference>
<feature type="compositionally biased region" description="Basic and acidic residues" evidence="1">
    <location>
        <begin position="223"/>
        <end position="237"/>
    </location>
</feature>
<feature type="non-terminal residue" evidence="2">
    <location>
        <position position="1"/>
    </location>
</feature>
<dbReference type="InterPro" id="IPR029062">
    <property type="entry name" value="Class_I_gatase-like"/>
</dbReference>